<dbReference type="Proteomes" id="UP000245697">
    <property type="component" value="Unassembled WGS sequence"/>
</dbReference>
<keyword evidence="2" id="KW-1185">Reference proteome</keyword>
<dbReference type="AlphaFoldDB" id="A0A316ECX6"/>
<dbReference type="EMBL" id="QGGR01000056">
    <property type="protein sequence ID" value="PWK27225.1"/>
    <property type="molecule type" value="Genomic_DNA"/>
</dbReference>
<proteinExistence type="predicted"/>
<dbReference type="Gene3D" id="3.40.50.300">
    <property type="entry name" value="P-loop containing nucleotide triphosphate hydrolases"/>
    <property type="match status" value="1"/>
</dbReference>
<evidence type="ECO:0000313" key="1">
    <source>
        <dbReference type="EMBL" id="PWK27225.1"/>
    </source>
</evidence>
<organism evidence="1 2">
    <name type="scientific">Actinoplanes xinjiangensis</name>
    <dbReference type="NCBI Taxonomy" id="512350"/>
    <lineage>
        <taxon>Bacteria</taxon>
        <taxon>Bacillati</taxon>
        <taxon>Actinomycetota</taxon>
        <taxon>Actinomycetes</taxon>
        <taxon>Micromonosporales</taxon>
        <taxon>Micromonosporaceae</taxon>
        <taxon>Actinoplanes</taxon>
    </lineage>
</organism>
<dbReference type="RefSeq" id="WP_146246797.1">
    <property type="nucleotide sequence ID" value="NZ_BONA01000118.1"/>
</dbReference>
<reference evidence="1 2" key="1">
    <citation type="submission" date="2018-05" db="EMBL/GenBank/DDBJ databases">
        <title>Genomic Encyclopedia of Archaeal and Bacterial Type Strains, Phase II (KMG-II): from individual species to whole genera.</title>
        <authorList>
            <person name="Goeker M."/>
        </authorList>
    </citation>
    <scope>NUCLEOTIDE SEQUENCE [LARGE SCALE GENOMIC DNA]</scope>
    <source>
        <strain evidence="1 2">DSM 45184</strain>
    </source>
</reference>
<dbReference type="SUPFAM" id="SSF52540">
    <property type="entry name" value="P-loop containing nucleoside triphosphate hydrolases"/>
    <property type="match status" value="1"/>
</dbReference>
<protein>
    <submittedName>
        <fullName evidence="1">Uncharacterized protein</fullName>
    </submittedName>
</protein>
<accession>A0A316ECX6</accession>
<gene>
    <name evidence="1" type="ORF">BC793_1567</name>
</gene>
<name>A0A316ECX6_9ACTN</name>
<sequence length="1082" mass="115786">MPVEQTARIVAPSRSSLRPLTLARVRRQSILQRAMSRRDSDRRVVMLTGEGGIGKSVLLGQWLDAIDAGPAGGAAVLVACGDVQLSDTGLTRDKVDDAFGAAVGGQSLLEILNTSQANHRRVTLLVDTLDLLVGPGTIAPIAALLAAALEIGDVVVTCRHDEYRAYFQNEAQATPQLADRVTAVPLPPLSPEEVVDWAQQYADSHPAATGADDVEAAAFMASLREGLWREGAIRDICTIPLRLRLTCEVFARDGHLPEELTVTGLYDAYWENRVALHGGRRCAEGDAKQDAALAVAARLLGADGHLALTVPNRRLDAALRPGLRWLASEGVLIETKTGWQFFHQSFAEYAVARWMLEEGIDAEPIAGLSRQLTAGLTRLWTIAGSVLAQVGPDDADSFTTLAALLPPTGPVAVQAHTVAALHQRNPAVLTSLVTTVRARPELWPAMLPDLGKAPRDAEAVPAVVAGALDQDARALAGPVATAFTSLAGRARPEHAAAVVSTALEAFKGVRKRRELDAKVVDQHVGRVLQTQQRPVTMNVLDNLLDDLPGYVTAFGPQFRQAVVRVFLSNAEALDEQRILTFGRAMLTVDAPPLDDMEPVALMRLLWRCEPLRAERGWSCWRTLIGSELPAGLWHNAVVRFAAALAGDDFAVRAEIVDDMVQGRGAGTAHVNAFEHVAAAYPAWVAERLRAGTVPADRIGIGAVTSSSAAFAAGLPAGDAAAMADWLIPALNDQPRLVWPARITLSGGSVPRQTQLFDELAHSNPPNEVLGSAVDAWLFRTTVPVIDELTPQLRAVLASSDADVLQTRARLEGRLAPYDPAARAWIRDHVLDRPSTRIASTAVKTVSDVLCATDGPMNAATAGWLAELVTTPHHDACRGIVVLLTDDQRTDAPAFAALLATLVPKLVNRFETSVRDGANAQLSQALLNCLIRADRADPLPADTVRSLFDAAWTSIPTSTAPSAIVKVVTNLCGTLLAKRLPTNEVRELVGASLAGFDPVAIANKTVRAIASLLGGVARRDPAGPAWLEELFWRHDTTLSTRLAIAEALLSMDDHRATSRAQHLTQQPGCPDEVIAYVLPRLRG</sequence>
<dbReference type="InterPro" id="IPR027417">
    <property type="entry name" value="P-loop_NTPase"/>
</dbReference>
<dbReference type="OrthoDB" id="4349880at2"/>
<comment type="caution">
    <text evidence="1">The sequence shown here is derived from an EMBL/GenBank/DDBJ whole genome shotgun (WGS) entry which is preliminary data.</text>
</comment>
<evidence type="ECO:0000313" key="2">
    <source>
        <dbReference type="Proteomes" id="UP000245697"/>
    </source>
</evidence>